<feature type="domain" description="NACHT" evidence="3">
    <location>
        <begin position="253"/>
        <end position="590"/>
    </location>
</feature>
<dbReference type="InterPro" id="IPR032675">
    <property type="entry name" value="LRR_dom_sf"/>
</dbReference>
<dbReference type="Pfam" id="PF22733">
    <property type="entry name" value="NNH1"/>
    <property type="match status" value="1"/>
</dbReference>
<organism evidence="4 5">
    <name type="scientific">Streptomyces iconiensis</name>
    <dbReference type="NCBI Taxonomy" id="1384038"/>
    <lineage>
        <taxon>Bacteria</taxon>
        <taxon>Bacillati</taxon>
        <taxon>Actinomycetota</taxon>
        <taxon>Actinomycetes</taxon>
        <taxon>Kitasatosporales</taxon>
        <taxon>Streptomycetaceae</taxon>
        <taxon>Streptomyces</taxon>
    </lineage>
</organism>
<name>A0ABT7A7W6_9ACTN</name>
<dbReference type="PANTHER" id="PTHR46844:SF1">
    <property type="entry name" value="SLR5058 PROTEIN"/>
    <property type="match status" value="1"/>
</dbReference>
<dbReference type="Proteomes" id="UP001214441">
    <property type="component" value="Unassembled WGS sequence"/>
</dbReference>
<dbReference type="InterPro" id="IPR007111">
    <property type="entry name" value="NACHT_NTPase"/>
</dbReference>
<comment type="caution">
    <text evidence="4">The sequence shown here is derived from an EMBL/GenBank/DDBJ whole genome shotgun (WGS) entry which is preliminary data.</text>
</comment>
<gene>
    <name evidence="4" type="ORF">NMN56_036880</name>
</gene>
<dbReference type="Gene3D" id="3.40.50.300">
    <property type="entry name" value="P-loop containing nucleotide triphosphate hydrolases"/>
    <property type="match status" value="1"/>
</dbReference>
<dbReference type="EMBL" id="JANCPR020000057">
    <property type="protein sequence ID" value="MDJ1137434.1"/>
    <property type="molecule type" value="Genomic_DNA"/>
</dbReference>
<dbReference type="SUPFAM" id="SSF52540">
    <property type="entry name" value="P-loop containing nucleoside triphosphate hydrolases"/>
    <property type="match status" value="1"/>
</dbReference>
<dbReference type="PROSITE" id="PS50837">
    <property type="entry name" value="NACHT"/>
    <property type="match status" value="1"/>
</dbReference>
<dbReference type="SUPFAM" id="SSF52058">
    <property type="entry name" value="L domain-like"/>
    <property type="match status" value="1"/>
</dbReference>
<proteinExistence type="predicted"/>
<sequence>MQGLEVALIRLATTLAGTVAKSLLAPRHGAGLVAKPTRSLPGRPQTPDRLARTLGARLADAGYADLPEHERRAAVDSVTATLEGAGPLTPEQLFALELDPERLRATLSAPPDGASPRATALYGELLGLSCAHLVEQVTAQPTFPARAAVEQSRAAARTERLVRDVRERVGRRPDAEALAFEQRYADFVAETQCRMSLFGLTLGRTAREWPLDTAYISLAVAGEDTHQERFGMPDAAHAAPVSVKAEQAVCTADRTLLRGAAGSGKSTLVQWLALNAARRTFAPELADWNRCVPFVLRLRSFATTGELPTPGDFLRATGVPFHAAAPPGWADGLLHEGRALVLIDGVDEVPARLRGRTERWLRDLLVAYPGARYVITTRPSAVAEDWLAPQGFASHTLLPMERDDIHAFVRHWHDAARRECAQESEKAQLATYETALLHAVTTRRDLGRLATNPLMCALLCALNRDRRMHLPRARKELYDAALDMLLVRRDTEREVARVEGVDLTREEQTALLQRLAYWLIRNGQAEAERSEAVTMLAEWLRAMPQIDGTPEQVFAHLLIRSGLLREPAPGHIDFVHRTFQDYLGARAAVEARDFGVLVRNAHDPQWDDVVRMAVGHARTDERATLLRKVLKRADTEESAAHRLVLLAAACLEHAPELDPDVRDEVERRTAALLPPTLEDAELLAGAGELVLELLPGPEGLDEDTAAAVVRVAGLVGGDRAFELIGRFQEDGRWTVARQRGLAWEHFGTEEYAREVLATSAPGTASVPVTTAEQLHALRHLPDVQRVILNGPHSDLAPLLVAARLDTLFLWRNSVLSDLSPLAGLPSLRSVSLHTCTRVADLSPLSGPGLTILQLADVSPGVSLEPLRDMPGLEQFVLHYPALIESLEELPIGPRLHTLRLSREVRFARLDGIERWEELRFLALGGGTQLRRLPGFPSLARLTGLAVHLVEDIDIRAVTHLAGLELLRFGLCGPIPDLSPLRELPALTTLELNGCAMDGPPIDLAPLADLDRLTVHLTEDSHITGTDHIPPERLVRR</sequence>
<reference evidence="4 5" key="1">
    <citation type="submission" date="2023-05" db="EMBL/GenBank/DDBJ databases">
        <title>Streptantibioticus silvisoli sp. nov., acidotolerant actinomycetes 1 from pine litter.</title>
        <authorList>
            <person name="Swiecimska M."/>
            <person name="Golinska P."/>
            <person name="Sangal V."/>
            <person name="Wachnowicz B."/>
            <person name="Goodfellow M."/>
        </authorList>
    </citation>
    <scope>NUCLEOTIDE SEQUENCE [LARGE SCALE GENOMIC DNA]</scope>
    <source>
        <strain evidence="4 5">DSM 42109</strain>
    </source>
</reference>
<evidence type="ECO:0000256" key="1">
    <source>
        <dbReference type="ARBA" id="ARBA00022741"/>
    </source>
</evidence>
<dbReference type="RefSeq" id="WP_274039452.1">
    <property type="nucleotide sequence ID" value="NZ_JANCPR020000057.1"/>
</dbReference>
<evidence type="ECO:0000313" key="4">
    <source>
        <dbReference type="EMBL" id="MDJ1137434.1"/>
    </source>
</evidence>
<dbReference type="Gene3D" id="3.80.10.10">
    <property type="entry name" value="Ribonuclease Inhibitor"/>
    <property type="match status" value="1"/>
</dbReference>
<evidence type="ECO:0000313" key="5">
    <source>
        <dbReference type="Proteomes" id="UP001214441"/>
    </source>
</evidence>
<keyword evidence="1" id="KW-0547">Nucleotide-binding</keyword>
<dbReference type="Pfam" id="PF05729">
    <property type="entry name" value="NACHT"/>
    <property type="match status" value="1"/>
</dbReference>
<evidence type="ECO:0000256" key="2">
    <source>
        <dbReference type="ARBA" id="ARBA00022840"/>
    </source>
</evidence>
<dbReference type="InterPro" id="IPR054547">
    <property type="entry name" value="NNH1"/>
</dbReference>
<keyword evidence="5" id="KW-1185">Reference proteome</keyword>
<dbReference type="PANTHER" id="PTHR46844">
    <property type="entry name" value="SLR5058 PROTEIN"/>
    <property type="match status" value="1"/>
</dbReference>
<evidence type="ECO:0000259" key="3">
    <source>
        <dbReference type="PROSITE" id="PS50837"/>
    </source>
</evidence>
<keyword evidence="2" id="KW-0067">ATP-binding</keyword>
<accession>A0ABT7A7W6</accession>
<protein>
    <submittedName>
        <fullName evidence="4">NACHT domain-containing protein</fullName>
    </submittedName>
</protein>
<dbReference type="InterPro" id="IPR027417">
    <property type="entry name" value="P-loop_NTPase"/>
</dbReference>